<comment type="similarity">
    <text evidence="3">Belongs to the gasdermin family.</text>
</comment>
<organism evidence="16 17">
    <name type="scientific">Marmota monax</name>
    <name type="common">Woodchuck</name>
    <dbReference type="NCBI Taxonomy" id="9995"/>
    <lineage>
        <taxon>Eukaryota</taxon>
        <taxon>Metazoa</taxon>
        <taxon>Chordata</taxon>
        <taxon>Craniata</taxon>
        <taxon>Vertebrata</taxon>
        <taxon>Euteleostomi</taxon>
        <taxon>Mammalia</taxon>
        <taxon>Eutheria</taxon>
        <taxon>Euarchontoglires</taxon>
        <taxon>Glires</taxon>
        <taxon>Rodentia</taxon>
        <taxon>Sciuromorpha</taxon>
        <taxon>Sciuridae</taxon>
        <taxon>Xerinae</taxon>
        <taxon>Marmotini</taxon>
        <taxon>Marmota</taxon>
    </lineage>
</organism>
<comment type="subunit">
    <text evidence="12">Homooligomer; homooligomeric ring-shaped pore complex containing 27-28 subunits when inserted in the membrane.</text>
</comment>
<dbReference type="Proteomes" id="UP000662637">
    <property type="component" value="Unassembled WGS sequence"/>
</dbReference>
<dbReference type="GO" id="GO:0005546">
    <property type="term" value="F:phosphatidylinositol-4,5-bisphosphate binding"/>
    <property type="evidence" value="ECO:0007669"/>
    <property type="project" value="TreeGrafter"/>
</dbReference>
<sequence>MPSIFERVSKKMVKNFGGKDLRPVKSLLDATHFRQFSILRKNPQSQFWEQPDIPVEYSLMDILASGSSVPEVEVTRPFFFSDTVIQKWKAGVSVSAGVDGSATGEFTQSCGSTLEFQKVTVPSRNLESLQNSKLLDPEPSFLKHCRERGDNLYVVTEVVELTNSTTLHDKSSVNTLGKLSGSWNTLIKGEVQGQIVKDGAMTLTIPQGTVMAYKKKQLVIKGNGVTFLLISTDAKQKTFQDELLKLQGCSRTLFESGRPVLSSLSIGRIKEHYSQGRIEEPFWQEPGISHRSSLIIVPSLEPKQANSRGAFDFQHLQEEVFRKTEALAQLSKDIQGVVFYNILPMLGDRGALQDLMDVLDLDSWDHLKGPGSIILNKLRQGSRPPWVKPQDSILYLLQAMMVLSDTQLELLALSMEKRILLWQRELVRIILEPNFKYPWSIPFTLPPELLAPLQGEGLAITYGLLEECGLKMELSSPRSTWDLEAKMPLSALYGTLSLLQQLAEA</sequence>
<evidence type="ECO:0000256" key="8">
    <source>
        <dbReference type="ARBA" id="ARBA00022692"/>
    </source>
</evidence>
<evidence type="ECO:0000256" key="12">
    <source>
        <dbReference type="ARBA" id="ARBA00038764"/>
    </source>
</evidence>
<keyword evidence="9" id="KW-0472">Membrane</keyword>
<feature type="domain" description="Gasdermin PUB" evidence="14">
    <location>
        <begin position="312"/>
        <end position="478"/>
    </location>
</feature>
<evidence type="ECO:0000256" key="9">
    <source>
        <dbReference type="ARBA" id="ARBA00023136"/>
    </source>
</evidence>
<evidence type="ECO:0000313" key="15">
    <source>
        <dbReference type="EMBL" id="KAF7477100.1"/>
    </source>
</evidence>
<dbReference type="InterPro" id="IPR040460">
    <property type="entry name" value="Gasdermin_pore"/>
</dbReference>
<dbReference type="AlphaFoldDB" id="A0A5E4B718"/>
<keyword evidence="4" id="KW-1134">Transmembrane beta strand</keyword>
<keyword evidence="7" id="KW-1210">Necrosis</keyword>
<proteinExistence type="inferred from homology"/>
<keyword evidence="6" id="KW-0963">Cytoplasm</keyword>
<feature type="domain" description="Gasdermin pore forming" evidence="13">
    <location>
        <begin position="5"/>
        <end position="241"/>
    </location>
</feature>
<dbReference type="InterPro" id="IPR007677">
    <property type="entry name" value="Gasdermin"/>
</dbReference>
<protein>
    <recommendedName>
        <fullName evidence="18">Gasdermin pore forming domain-containing protein</fullName>
    </recommendedName>
</protein>
<evidence type="ECO:0000256" key="3">
    <source>
        <dbReference type="ARBA" id="ARBA00009279"/>
    </source>
</evidence>
<accession>A0A5E4B718</accession>
<evidence type="ECO:0000259" key="13">
    <source>
        <dbReference type="Pfam" id="PF04598"/>
    </source>
</evidence>
<keyword evidence="11" id="KW-0449">Lipoprotein</keyword>
<dbReference type="InterPro" id="IPR041263">
    <property type="entry name" value="Gasdermin_PUB"/>
</dbReference>
<name>A0A5E4B718_MARMO</name>
<evidence type="ECO:0000259" key="14">
    <source>
        <dbReference type="Pfam" id="PF17708"/>
    </source>
</evidence>
<keyword evidence="5" id="KW-1003">Cell membrane</keyword>
<dbReference type="GO" id="GO:0012501">
    <property type="term" value="P:programmed cell death"/>
    <property type="evidence" value="ECO:0007669"/>
    <property type="project" value="UniProtKB-KW"/>
</dbReference>
<gene>
    <name evidence="15" type="ORF">GHT09_011830</name>
    <name evidence="16" type="ORF">MONAX_5E039932</name>
</gene>
<evidence type="ECO:0000256" key="10">
    <source>
        <dbReference type="ARBA" id="ARBA00023139"/>
    </source>
</evidence>
<keyword evidence="8" id="KW-0812">Transmembrane</keyword>
<dbReference type="GO" id="GO:0005886">
    <property type="term" value="C:plasma membrane"/>
    <property type="evidence" value="ECO:0007669"/>
    <property type="project" value="UniProtKB-SubCell"/>
</dbReference>
<evidence type="ECO:0000313" key="16">
    <source>
        <dbReference type="EMBL" id="VTJ64492.1"/>
    </source>
</evidence>
<evidence type="ECO:0000256" key="5">
    <source>
        <dbReference type="ARBA" id="ARBA00022475"/>
    </source>
</evidence>
<reference evidence="16 17" key="1">
    <citation type="submission" date="2019-04" db="EMBL/GenBank/DDBJ databases">
        <authorList>
            <person name="Alioto T."/>
            <person name="Alioto T."/>
        </authorList>
    </citation>
    <scope>NUCLEOTIDE SEQUENCE [LARGE SCALE GENOMIC DNA]</scope>
</reference>
<dbReference type="EMBL" id="CABDUW010000269">
    <property type="protein sequence ID" value="VTJ64492.1"/>
    <property type="molecule type" value="Genomic_DNA"/>
</dbReference>
<dbReference type="PANTHER" id="PTHR16399:SF21">
    <property type="entry name" value="GASDERMIN-C"/>
    <property type="match status" value="1"/>
</dbReference>
<evidence type="ECO:0000256" key="11">
    <source>
        <dbReference type="ARBA" id="ARBA00023288"/>
    </source>
</evidence>
<dbReference type="EMBL" id="WJEC01002151">
    <property type="protein sequence ID" value="KAF7477100.1"/>
    <property type="molecule type" value="Genomic_DNA"/>
</dbReference>
<evidence type="ECO:0000256" key="7">
    <source>
        <dbReference type="ARBA" id="ARBA00022590"/>
    </source>
</evidence>
<evidence type="ECO:0000256" key="2">
    <source>
        <dbReference type="ARBA" id="ARBA00004651"/>
    </source>
</evidence>
<reference evidence="15" key="2">
    <citation type="submission" date="2020-08" db="EMBL/GenBank/DDBJ databases">
        <authorList>
            <person name="Shumante A."/>
            <person name="Zimin A.V."/>
            <person name="Puiu D."/>
            <person name="Salzberg S.L."/>
        </authorList>
    </citation>
    <scope>NUCLEOTIDE SEQUENCE</scope>
    <source>
        <strain evidence="15">WC2-LM</strain>
        <tissue evidence="15">Liver</tissue>
    </source>
</reference>
<dbReference type="Proteomes" id="UP000335636">
    <property type="component" value="Unassembled WGS sequence"/>
</dbReference>
<evidence type="ECO:0000256" key="4">
    <source>
        <dbReference type="ARBA" id="ARBA00022452"/>
    </source>
</evidence>
<dbReference type="GO" id="GO:0070269">
    <property type="term" value="P:pyroptotic inflammatory response"/>
    <property type="evidence" value="ECO:0007669"/>
    <property type="project" value="TreeGrafter"/>
</dbReference>
<dbReference type="Pfam" id="PF17708">
    <property type="entry name" value="Gasdermin_C"/>
    <property type="match status" value="1"/>
</dbReference>
<evidence type="ECO:0000313" key="17">
    <source>
        <dbReference type="Proteomes" id="UP000335636"/>
    </source>
</evidence>
<comment type="subcellular location">
    <subcellularLocation>
        <location evidence="2">Cell membrane</location>
        <topology evidence="2">Multi-pass membrane protein</topology>
    </subcellularLocation>
    <subcellularLocation>
        <location evidence="1">Cytoplasm</location>
        <location evidence="1">Cytosol</location>
    </subcellularLocation>
</comment>
<dbReference type="Pfam" id="PF04598">
    <property type="entry name" value="Gasdermin"/>
    <property type="match status" value="1"/>
</dbReference>
<keyword evidence="10" id="KW-0564">Palmitate</keyword>
<evidence type="ECO:0008006" key="18">
    <source>
        <dbReference type="Google" id="ProtNLM"/>
    </source>
</evidence>
<evidence type="ECO:0000256" key="6">
    <source>
        <dbReference type="ARBA" id="ARBA00022490"/>
    </source>
</evidence>
<dbReference type="GO" id="GO:0005829">
    <property type="term" value="C:cytosol"/>
    <property type="evidence" value="ECO:0007669"/>
    <property type="project" value="UniProtKB-SubCell"/>
</dbReference>
<dbReference type="GO" id="GO:0001786">
    <property type="term" value="F:phosphatidylserine binding"/>
    <property type="evidence" value="ECO:0007669"/>
    <property type="project" value="TreeGrafter"/>
</dbReference>
<dbReference type="GO" id="GO:0042742">
    <property type="term" value="P:defense response to bacterium"/>
    <property type="evidence" value="ECO:0007669"/>
    <property type="project" value="TreeGrafter"/>
</dbReference>
<dbReference type="PANTHER" id="PTHR16399">
    <property type="entry name" value="GASDERMIN"/>
    <property type="match status" value="1"/>
</dbReference>
<dbReference type="GO" id="GO:0070273">
    <property type="term" value="F:phosphatidylinositol-4-phosphate binding"/>
    <property type="evidence" value="ECO:0007669"/>
    <property type="project" value="TreeGrafter"/>
</dbReference>
<evidence type="ECO:0000256" key="1">
    <source>
        <dbReference type="ARBA" id="ARBA00004514"/>
    </source>
</evidence>
<keyword evidence="17" id="KW-1185">Reference proteome</keyword>